<proteinExistence type="predicted"/>
<dbReference type="Proteomes" id="UP001157960">
    <property type="component" value="Unassembled WGS sequence"/>
</dbReference>
<evidence type="ECO:0000313" key="2">
    <source>
        <dbReference type="EMBL" id="SMP06106.1"/>
    </source>
</evidence>
<keyword evidence="3" id="KW-1185">Reference proteome</keyword>
<feature type="signal peptide" evidence="1">
    <location>
        <begin position="1"/>
        <end position="19"/>
    </location>
</feature>
<reference evidence="2 3" key="1">
    <citation type="submission" date="2017-05" db="EMBL/GenBank/DDBJ databases">
        <authorList>
            <person name="Varghese N."/>
            <person name="Submissions S."/>
        </authorList>
    </citation>
    <scope>NUCLEOTIDE SEQUENCE [LARGE SCALE GENOMIC DNA]</scope>
    <source>
        <strain evidence="2 3">DSM 28214</strain>
    </source>
</reference>
<evidence type="ECO:0008006" key="4">
    <source>
        <dbReference type="Google" id="ProtNLM"/>
    </source>
</evidence>
<dbReference type="Pfam" id="PF16119">
    <property type="entry name" value="DUF4835"/>
    <property type="match status" value="1"/>
</dbReference>
<evidence type="ECO:0000313" key="3">
    <source>
        <dbReference type="Proteomes" id="UP001157960"/>
    </source>
</evidence>
<organism evidence="2 3">
    <name type="scientific">Chryseobacterium profundimaris</name>
    <dbReference type="NCBI Taxonomy" id="1387275"/>
    <lineage>
        <taxon>Bacteria</taxon>
        <taxon>Pseudomonadati</taxon>
        <taxon>Bacteroidota</taxon>
        <taxon>Flavobacteriia</taxon>
        <taxon>Flavobacteriales</taxon>
        <taxon>Weeksellaceae</taxon>
        <taxon>Chryseobacterium group</taxon>
        <taxon>Chryseobacterium</taxon>
    </lineage>
</organism>
<comment type="caution">
    <text evidence="2">The sequence shown here is derived from an EMBL/GenBank/DDBJ whole genome shotgun (WGS) entry which is preliminary data.</text>
</comment>
<name>A0ABY1NC05_9FLAO</name>
<sequence length="302" mass="34992">MKKFLSIFLLLFLFSQSFSQELLATVQVNAQQLGGSNQSAYKALEKSLKDFINNTSWTGKRLQNFEKIKSNFAIVISERDGNRFRGSIVVQAVRPVYNTTYESPLLNLQDQRFSFDYVENENLIFNERQFSGKNLIDVISFYVYVILGIDADSFQSMAGTQWFQKAQQIAQNGESQNIYDGWKQINEPRSRSVLIKEILSPNWNQLRATIYSYHRAGLDNLFNQDQTAAKKVIFDALMQLRQYENSFQQAYFFNLFMDTKADEIFNIFNTGNNGGIVLGDLKNVMIVISPKNTESRWNKWKQ</sequence>
<gene>
    <name evidence="2" type="ORF">SAMN06264346_101495</name>
</gene>
<evidence type="ECO:0000256" key="1">
    <source>
        <dbReference type="SAM" id="SignalP"/>
    </source>
</evidence>
<feature type="chain" id="PRO_5045699372" description="DUF4835 domain-containing protein" evidence="1">
    <location>
        <begin position="20"/>
        <end position="302"/>
    </location>
</feature>
<protein>
    <recommendedName>
        <fullName evidence="4">DUF4835 domain-containing protein</fullName>
    </recommendedName>
</protein>
<dbReference type="EMBL" id="FXTZ01000001">
    <property type="protein sequence ID" value="SMP06106.1"/>
    <property type="molecule type" value="Genomic_DNA"/>
</dbReference>
<accession>A0ABY1NC05</accession>
<keyword evidence="1" id="KW-0732">Signal</keyword>
<dbReference type="InterPro" id="IPR032274">
    <property type="entry name" value="DUF4835"/>
</dbReference>
<dbReference type="RefSeq" id="WP_283420869.1">
    <property type="nucleotide sequence ID" value="NZ_FXTZ01000001.1"/>
</dbReference>